<reference evidence="1" key="1">
    <citation type="journal article" date="2016" name="Gigascience">
        <title>De novo construction of an expanded transcriptome assembly for the western tarnished plant bug, Lygus hesperus.</title>
        <authorList>
            <person name="Tassone E.E."/>
            <person name="Geib S.M."/>
            <person name="Hall B."/>
            <person name="Fabrick J.A."/>
            <person name="Brent C.S."/>
            <person name="Hull J.J."/>
        </authorList>
    </citation>
    <scope>NUCLEOTIDE SEQUENCE</scope>
</reference>
<organism evidence="1">
    <name type="scientific">Lygus hesperus</name>
    <name type="common">Western plant bug</name>
    <dbReference type="NCBI Taxonomy" id="30085"/>
    <lineage>
        <taxon>Eukaryota</taxon>
        <taxon>Metazoa</taxon>
        <taxon>Ecdysozoa</taxon>
        <taxon>Arthropoda</taxon>
        <taxon>Hexapoda</taxon>
        <taxon>Insecta</taxon>
        <taxon>Pterygota</taxon>
        <taxon>Neoptera</taxon>
        <taxon>Paraneoptera</taxon>
        <taxon>Hemiptera</taxon>
        <taxon>Heteroptera</taxon>
        <taxon>Panheteroptera</taxon>
        <taxon>Cimicomorpha</taxon>
        <taxon>Miridae</taxon>
        <taxon>Mirini</taxon>
        <taxon>Lygus</taxon>
    </lineage>
</organism>
<evidence type="ECO:0000313" key="1">
    <source>
        <dbReference type="EMBL" id="JAQ01724.1"/>
    </source>
</evidence>
<gene>
    <name evidence="1" type="ORF">g.90904</name>
</gene>
<sequence>MLSEYRIEKPTQKEAKNGFIENLKRSRTHSYRENSSNIQNNRWFLPRKMTCRQCKTTNLFKLAPLSLFLSAVAMYPACEKRRSNRTDVVTWDNSGEVPN</sequence>
<dbReference type="AlphaFoldDB" id="A0A146KZC7"/>
<dbReference type="EMBL" id="GDHC01016905">
    <property type="protein sequence ID" value="JAQ01724.1"/>
    <property type="molecule type" value="Transcribed_RNA"/>
</dbReference>
<name>A0A146KZC7_LYGHE</name>
<proteinExistence type="predicted"/>
<accession>A0A146KZC7</accession>
<protein>
    <submittedName>
        <fullName evidence="1">Uncharacterized protein</fullName>
    </submittedName>
</protein>